<reference evidence="2 3" key="1">
    <citation type="submission" date="2020-11" db="EMBL/GenBank/DDBJ databases">
        <title>Kefir isolates.</title>
        <authorList>
            <person name="Marcisauskas S."/>
            <person name="Kim Y."/>
            <person name="Blasche S."/>
        </authorList>
    </citation>
    <scope>NUCLEOTIDE SEQUENCE [LARGE SCALE GENOMIC DNA]</scope>
    <source>
        <strain evidence="2 3">OG2</strain>
    </source>
</reference>
<dbReference type="OrthoDB" id="4076003at2759"/>
<dbReference type="AlphaFoldDB" id="A0A9P7BCQ2"/>
<name>A0A9P7BCQ2_MAUEX</name>
<feature type="region of interest" description="Disordered" evidence="1">
    <location>
        <begin position="211"/>
        <end position="233"/>
    </location>
</feature>
<sequence>MDEHTKLRVFEPLDTNSLSIISSASSTNLSGLKSNGNSFMGLNQARGPTTPTLPHNDENCNGMLQWKLEKKDFLFNSNSTPSKKRHGNSFPERTELLQVKKRRSQLIGAKKNKLQQLKLNHTTSKLDLLEVDKITTLPLIPPPQSRHNLSNSYTEGHRSLLNHYEPDNDTVQPVICSTGTLAKELRIHNKEGKRHISYSSMVPLMSNTNSLAEQEHEDNNNNQDEDEDEDDQPIVMIEDYIPYNERQSGTKKRVSMSDLRTKMDKRRDSHIPLKLKKSIREINGLTTVNENGNSTDVKTMVNNLLNPIDHYNKMNVTEYGDKYLTELGVSSSVPVKKCVICERPLYEVMNILAYHQEPFKEIVCENCTYAYERASKLFETCEFETSGESNNNSSFMSDLETSLDATNVIVTTTRATSNNTRDSKFSKELIELLKLQAQQPCLDEISMDNHKPNLAWFLEARDKLQNEWQTNGLIPFFMRRLEK</sequence>
<feature type="compositionally biased region" description="Acidic residues" evidence="1">
    <location>
        <begin position="223"/>
        <end position="232"/>
    </location>
</feature>
<evidence type="ECO:0000313" key="2">
    <source>
        <dbReference type="EMBL" id="KAG0670067.1"/>
    </source>
</evidence>
<gene>
    <name evidence="2" type="ORF">C6P45_002862</name>
</gene>
<keyword evidence="3" id="KW-1185">Reference proteome</keyword>
<accession>A0A9P7BCQ2</accession>
<organism evidence="2 3">
    <name type="scientific">Maudiozyma exigua</name>
    <name type="common">Yeast</name>
    <name type="synonym">Kazachstania exigua</name>
    <dbReference type="NCBI Taxonomy" id="34358"/>
    <lineage>
        <taxon>Eukaryota</taxon>
        <taxon>Fungi</taxon>
        <taxon>Dikarya</taxon>
        <taxon>Ascomycota</taxon>
        <taxon>Saccharomycotina</taxon>
        <taxon>Saccharomycetes</taxon>
        <taxon>Saccharomycetales</taxon>
        <taxon>Saccharomycetaceae</taxon>
        <taxon>Maudiozyma</taxon>
    </lineage>
</organism>
<evidence type="ECO:0000256" key="1">
    <source>
        <dbReference type="SAM" id="MobiDB-lite"/>
    </source>
</evidence>
<dbReference type="Proteomes" id="UP000750334">
    <property type="component" value="Unassembled WGS sequence"/>
</dbReference>
<evidence type="ECO:0000313" key="3">
    <source>
        <dbReference type="Proteomes" id="UP000750334"/>
    </source>
</evidence>
<feature type="region of interest" description="Disordered" evidence="1">
    <location>
        <begin position="75"/>
        <end position="96"/>
    </location>
</feature>
<dbReference type="EMBL" id="PUHR01000028">
    <property type="protein sequence ID" value="KAG0670067.1"/>
    <property type="molecule type" value="Genomic_DNA"/>
</dbReference>
<proteinExistence type="predicted"/>
<protein>
    <submittedName>
        <fullName evidence="2">Uncharacterized protein</fullName>
    </submittedName>
</protein>
<comment type="caution">
    <text evidence="2">The sequence shown here is derived from an EMBL/GenBank/DDBJ whole genome shotgun (WGS) entry which is preliminary data.</text>
</comment>